<dbReference type="Proteomes" id="UP000214720">
    <property type="component" value="Unassembled WGS sequence"/>
</dbReference>
<organism evidence="1 2">
    <name type="scientific">Caballeronia sordidicola</name>
    <name type="common">Burkholderia sordidicola</name>
    <dbReference type="NCBI Taxonomy" id="196367"/>
    <lineage>
        <taxon>Bacteria</taxon>
        <taxon>Pseudomonadati</taxon>
        <taxon>Pseudomonadota</taxon>
        <taxon>Betaproteobacteria</taxon>
        <taxon>Burkholderiales</taxon>
        <taxon>Burkholderiaceae</taxon>
        <taxon>Caballeronia</taxon>
    </lineage>
</organism>
<accession>A0A226X0S3</accession>
<protein>
    <submittedName>
        <fullName evidence="1">Uncharacterized protein</fullName>
    </submittedName>
</protein>
<reference evidence="2" key="1">
    <citation type="submission" date="2017-01" db="EMBL/GenBank/DDBJ databases">
        <title>Genome Analysis of Deinococcus marmoris KOPRI26562.</title>
        <authorList>
            <person name="Kim J.H."/>
            <person name="Oh H.-M."/>
        </authorList>
    </citation>
    <scope>NUCLEOTIDE SEQUENCE [LARGE SCALE GENOMIC DNA]</scope>
    <source>
        <strain evidence="2">PAMC 26633</strain>
    </source>
</reference>
<sequence length="84" mass="9044">MQSSLHVAEHHEAAAELHEHAARYLRQATKHYEEGKVALAAHEAQAAHAIALCAIDHSNEAAKHHAIRCCLVEPAAKRAISVAA</sequence>
<comment type="caution">
    <text evidence="1">The sequence shown here is derived from an EMBL/GenBank/DDBJ whole genome shotgun (WGS) entry which is preliminary data.</text>
</comment>
<dbReference type="AlphaFoldDB" id="A0A226X0S3"/>
<proteinExistence type="predicted"/>
<name>A0A226X0S3_CABSO</name>
<gene>
    <name evidence="1" type="ORF">BSU04_21575</name>
</gene>
<evidence type="ECO:0000313" key="1">
    <source>
        <dbReference type="EMBL" id="OXC76610.1"/>
    </source>
</evidence>
<evidence type="ECO:0000313" key="2">
    <source>
        <dbReference type="Proteomes" id="UP000214720"/>
    </source>
</evidence>
<dbReference type="EMBL" id="MTHB01000123">
    <property type="protein sequence ID" value="OXC76610.1"/>
    <property type="molecule type" value="Genomic_DNA"/>
</dbReference>